<comment type="catalytic activity">
    <reaction evidence="6">
        <text>DNA(n) + a 2'-deoxyribonucleoside 5'-triphosphate = DNA(n+1) + diphosphate</text>
        <dbReference type="Rhea" id="RHEA:22508"/>
        <dbReference type="Rhea" id="RHEA-COMP:17339"/>
        <dbReference type="Rhea" id="RHEA-COMP:17340"/>
        <dbReference type="ChEBI" id="CHEBI:33019"/>
        <dbReference type="ChEBI" id="CHEBI:61560"/>
        <dbReference type="ChEBI" id="CHEBI:173112"/>
        <dbReference type="EC" id="2.7.7.7"/>
    </reaction>
</comment>
<keyword evidence="3 6" id="KW-0548">Nucleotidyltransferase</keyword>
<dbReference type="InterPro" id="IPR024728">
    <property type="entry name" value="PolY_HhH_motif"/>
</dbReference>
<feature type="domain" description="UmuC" evidence="7">
    <location>
        <begin position="12"/>
        <end position="193"/>
    </location>
</feature>
<proteinExistence type="inferred from homology"/>
<dbReference type="InterPro" id="IPR001126">
    <property type="entry name" value="UmuC"/>
</dbReference>
<keyword evidence="6" id="KW-0963">Cytoplasm</keyword>
<feature type="binding site" evidence="6">
    <location>
        <position position="16"/>
    </location>
    <ligand>
        <name>Mg(2+)</name>
        <dbReference type="ChEBI" id="CHEBI:18420"/>
    </ligand>
</feature>
<reference evidence="8 9" key="1">
    <citation type="submission" date="2015-07" db="EMBL/GenBank/DDBJ databases">
        <title>High-quality draft genome sequence of Oceanobacillus caeni HM6, a bacillus isolated from a human feces.</title>
        <authorList>
            <person name="Kumar J."/>
            <person name="Verma M.K."/>
            <person name="Pandey R."/>
            <person name="Bhambi M."/>
            <person name="Chauhan N."/>
        </authorList>
    </citation>
    <scope>NUCLEOTIDE SEQUENCE [LARGE SCALE GENOMIC DNA]</scope>
    <source>
        <strain evidence="8 9">HM6</strain>
    </source>
</reference>
<feature type="site" description="Substrate discrimination" evidence="6">
    <location>
        <position position="21"/>
    </location>
</feature>
<dbReference type="Gene3D" id="3.30.70.270">
    <property type="match status" value="1"/>
</dbReference>
<comment type="similarity">
    <text evidence="1 6">Belongs to the DNA polymerase type-Y family.</text>
</comment>
<dbReference type="Pfam" id="PF11798">
    <property type="entry name" value="IMS_HHH"/>
    <property type="match status" value="1"/>
</dbReference>
<comment type="cofactor">
    <cofactor evidence="6">
        <name>Mg(2+)</name>
        <dbReference type="ChEBI" id="CHEBI:18420"/>
    </cofactor>
    <text evidence="6">Binds 2 magnesium ions per subunit.</text>
</comment>
<dbReference type="Pfam" id="PF11799">
    <property type="entry name" value="IMS_C"/>
    <property type="match status" value="1"/>
</dbReference>
<dbReference type="SUPFAM" id="SSF56672">
    <property type="entry name" value="DNA/RNA polymerases"/>
    <property type="match status" value="1"/>
</dbReference>
<evidence type="ECO:0000313" key="9">
    <source>
        <dbReference type="Proteomes" id="UP000037854"/>
    </source>
</evidence>
<dbReference type="Gene3D" id="3.40.1170.60">
    <property type="match status" value="1"/>
</dbReference>
<comment type="caution">
    <text evidence="8">The sequence shown here is derived from an EMBL/GenBank/DDBJ whole genome shotgun (WGS) entry which is preliminary data.</text>
</comment>
<evidence type="ECO:0000256" key="3">
    <source>
        <dbReference type="ARBA" id="ARBA00022695"/>
    </source>
</evidence>
<comment type="subcellular location">
    <subcellularLocation>
        <location evidence="6">Cytoplasm</location>
    </subcellularLocation>
</comment>
<keyword evidence="4 6" id="KW-0227">DNA damage</keyword>
<evidence type="ECO:0000256" key="5">
    <source>
        <dbReference type="ARBA" id="ARBA00022932"/>
    </source>
</evidence>
<dbReference type="Gene3D" id="1.10.150.20">
    <property type="entry name" value="5' to 3' exonuclease, C-terminal subdomain"/>
    <property type="match status" value="1"/>
</dbReference>
<keyword evidence="6" id="KW-0238">DNA-binding</keyword>
<dbReference type="Pfam" id="PF00817">
    <property type="entry name" value="IMS"/>
    <property type="match status" value="1"/>
</dbReference>
<dbReference type="InterPro" id="IPR050116">
    <property type="entry name" value="DNA_polymerase-Y"/>
</dbReference>
<comment type="subunit">
    <text evidence="6">Monomer.</text>
</comment>
<dbReference type="NCBIfam" id="NF002492">
    <property type="entry name" value="PRK01810.1"/>
    <property type="match status" value="1"/>
</dbReference>
<keyword evidence="6" id="KW-0479">Metal-binding</keyword>
<keyword evidence="9" id="KW-1185">Reference proteome</keyword>
<evidence type="ECO:0000313" key="8">
    <source>
        <dbReference type="EMBL" id="KPH76382.1"/>
    </source>
</evidence>
<dbReference type="NCBIfam" id="NF002677">
    <property type="entry name" value="PRK02406.1"/>
    <property type="match status" value="1"/>
</dbReference>
<evidence type="ECO:0000256" key="1">
    <source>
        <dbReference type="ARBA" id="ARBA00010945"/>
    </source>
</evidence>
<keyword evidence="5 6" id="KW-0239">DNA-directed DNA polymerase</keyword>
<dbReference type="InterPro" id="IPR036775">
    <property type="entry name" value="DNA_pol_Y-fam_lit_finger_sf"/>
</dbReference>
<dbReference type="PANTHER" id="PTHR11076:SF33">
    <property type="entry name" value="DNA POLYMERASE KAPPA"/>
    <property type="match status" value="1"/>
</dbReference>
<dbReference type="InterPro" id="IPR022880">
    <property type="entry name" value="DNApol_IV"/>
</dbReference>
<dbReference type="EMBL" id="LGTK01000015">
    <property type="protein sequence ID" value="KPH76382.1"/>
    <property type="molecule type" value="Genomic_DNA"/>
</dbReference>
<dbReference type="EC" id="2.7.7.7" evidence="6"/>
<gene>
    <name evidence="6" type="primary">dinB</name>
    <name evidence="8" type="ORF">AFL42_06090</name>
</gene>
<name>A0ABR5MKL3_9BACI</name>
<keyword evidence="6" id="KW-0235">DNA replication</keyword>
<dbReference type="CDD" id="cd03586">
    <property type="entry name" value="PolY_Pol_IV_kappa"/>
    <property type="match status" value="1"/>
</dbReference>
<evidence type="ECO:0000256" key="2">
    <source>
        <dbReference type="ARBA" id="ARBA00022457"/>
    </source>
</evidence>
<dbReference type="Gene3D" id="3.30.1490.100">
    <property type="entry name" value="DNA polymerase, Y-family, little finger domain"/>
    <property type="match status" value="1"/>
</dbReference>
<evidence type="ECO:0000256" key="4">
    <source>
        <dbReference type="ARBA" id="ARBA00022763"/>
    </source>
</evidence>
<protein>
    <recommendedName>
        <fullName evidence="6">DNA polymerase IV</fullName>
        <shortName evidence="6">Pol IV</shortName>
        <ecNumber evidence="6">2.7.7.7</ecNumber>
    </recommendedName>
</protein>
<feature type="binding site" evidence="6">
    <location>
        <position position="112"/>
    </location>
    <ligand>
        <name>Mg(2+)</name>
        <dbReference type="ChEBI" id="CHEBI:18420"/>
    </ligand>
</feature>
<dbReference type="PANTHER" id="PTHR11076">
    <property type="entry name" value="DNA REPAIR POLYMERASE UMUC / TRANSFERASE FAMILY MEMBER"/>
    <property type="match status" value="1"/>
</dbReference>
<dbReference type="InterPro" id="IPR043502">
    <property type="entry name" value="DNA/RNA_pol_sf"/>
</dbReference>
<dbReference type="Proteomes" id="UP000037854">
    <property type="component" value="Unassembled WGS sequence"/>
</dbReference>
<dbReference type="RefSeq" id="WP_047183881.1">
    <property type="nucleotide sequence ID" value="NZ_JAHHXM010000003.1"/>
</dbReference>
<accession>A0ABR5MKL3</accession>
<keyword evidence="6" id="KW-0808">Transferase</keyword>
<evidence type="ECO:0000256" key="6">
    <source>
        <dbReference type="HAMAP-Rule" id="MF_01113"/>
    </source>
</evidence>
<keyword evidence="6" id="KW-0234">DNA repair</keyword>
<dbReference type="InterPro" id="IPR043128">
    <property type="entry name" value="Rev_trsase/Diguanyl_cyclase"/>
</dbReference>
<dbReference type="SUPFAM" id="SSF100879">
    <property type="entry name" value="Lesion bypass DNA polymerase (Y-family), little finger domain"/>
    <property type="match status" value="1"/>
</dbReference>
<organism evidence="8 9">
    <name type="scientific">Oceanobacillus caeni</name>
    <dbReference type="NCBI Taxonomy" id="405946"/>
    <lineage>
        <taxon>Bacteria</taxon>
        <taxon>Bacillati</taxon>
        <taxon>Bacillota</taxon>
        <taxon>Bacilli</taxon>
        <taxon>Bacillales</taxon>
        <taxon>Bacillaceae</taxon>
        <taxon>Oceanobacillus</taxon>
    </lineage>
</organism>
<keyword evidence="6" id="KW-0460">Magnesium</keyword>
<dbReference type="InterPro" id="IPR017961">
    <property type="entry name" value="DNA_pol_Y-fam_little_finger"/>
</dbReference>
<sequence>MSIPKQSKRRIIFHIDMNCFYASVEMAFNPKLKGKPLAIAGNPEERKGIIVTSSYEARAKGVKTTMNVWQAKKLCPELIVMKPNFDRYRNASKELFKILSDITPYVQPVSIDEGYMDVTNTTWKGTPLELAQNLQQRILKELDLPSSIGIAPNKFLAKMASDMKKPLGITVLRKRELDKTLWPLPVQEMYGVGEKTAEKLQSIGIKTIGDLAKKDTYELKQFFGINGERLKNRANGIDPRPVDPDAIYDFKSIGNSQTLPHDTTDIKEINKLMNDLADNVEKRMKRKNAAGKTVQLMIRYHDRKTITRSKKLQNYIDSKFDILFLANELLEEHWNQEPIRLIGITVQDVENKRNIGKQLDLFTYENEANKEKLMSTIHQLTEKYGENVFKSLNDNFKEVDQQQPRTSFQKDFLDDYKK</sequence>
<keyword evidence="2 6" id="KW-0515">Mutator protein</keyword>
<comment type="function">
    <text evidence="6">Poorly processive, error-prone DNA polymerase involved in untargeted mutagenesis. Copies undamaged DNA at stalled replication forks, which arise in vivo from mismatched or misaligned primer ends. These misaligned primers can be extended by PolIV. Exhibits no 3'-5' exonuclease (proofreading) activity. May be involved in translesional synthesis, in conjunction with the beta clamp from PolIII.</text>
</comment>
<dbReference type="HAMAP" id="MF_01113">
    <property type="entry name" value="DNApol_IV"/>
    <property type="match status" value="1"/>
</dbReference>
<dbReference type="PROSITE" id="PS50173">
    <property type="entry name" value="UMUC"/>
    <property type="match status" value="1"/>
</dbReference>
<feature type="active site" evidence="6">
    <location>
        <position position="113"/>
    </location>
</feature>
<dbReference type="NCBIfam" id="NF002848">
    <property type="entry name" value="PRK03103.1"/>
    <property type="match status" value="1"/>
</dbReference>
<evidence type="ECO:0000259" key="7">
    <source>
        <dbReference type="PROSITE" id="PS50173"/>
    </source>
</evidence>